<keyword evidence="4" id="KW-0653">Protein transport</keyword>
<dbReference type="GO" id="GO:0017056">
    <property type="term" value="F:structural constituent of nuclear pore"/>
    <property type="evidence" value="ECO:0007669"/>
    <property type="project" value="InterPro"/>
</dbReference>
<evidence type="ECO:0000256" key="6">
    <source>
        <dbReference type="ARBA" id="ARBA00023132"/>
    </source>
</evidence>
<dbReference type="EMBL" id="JAINDJ010000004">
    <property type="protein sequence ID" value="KAG9451652.1"/>
    <property type="molecule type" value="Genomic_DNA"/>
</dbReference>
<keyword evidence="6" id="KW-0906">Nuclear pore complex</keyword>
<dbReference type="InterPro" id="IPR036903">
    <property type="entry name" value="Nup98_auto-Pept-S59_dom_sf"/>
</dbReference>
<dbReference type="InterPro" id="IPR007230">
    <property type="entry name" value="Nup98_auto-Pept-S59_dom"/>
</dbReference>
<dbReference type="GO" id="GO:0051028">
    <property type="term" value="P:mRNA transport"/>
    <property type="evidence" value="ECO:0007669"/>
    <property type="project" value="UniProtKB-KW"/>
</dbReference>
<evidence type="ECO:0000256" key="7">
    <source>
        <dbReference type="ARBA" id="ARBA00023242"/>
    </source>
</evidence>
<evidence type="ECO:0000259" key="9">
    <source>
        <dbReference type="PROSITE" id="PS51434"/>
    </source>
</evidence>
<dbReference type="InterPro" id="IPR021967">
    <property type="entry name" value="Nup98_C"/>
</dbReference>
<comment type="caution">
    <text evidence="10">The sequence shown here is derived from an EMBL/GenBank/DDBJ whole genome shotgun (WGS) entry which is preliminary data.</text>
</comment>
<sequence>MDSASSLSETDMVRSIRGLCGVDVGTSDSNMSSQFKRRKVVSSTASLSNTTKSNPEASLPVLFSSGYFVKPSLKELAALELAEHGYCTRVENFTVGRVGYGHVKFLGKTDVRWLDLDKIVKFNKHEVVVYTDETNKPPIGQGLNKAAEVTLILQKESPVWHGAKGDRLLRLLRSSNERQGAKFISFNHSNGEWKFSVSHFSRFGLKEEDEEDDDIVMEDTLGQEPQDTTGVDELDIDHEPLVGPSGAVLSHSLPAHLGLDPVKMQETRILMFPTEGEEYVESSGREYRRTGRATNTKYFSGQYSSHKAGQKSNPSTLRKSLVPLLEYKSNPELDSSGNILMTRQNRGLPVRATKVEGFKLDLKQETPISNSHSKNIVDAALFMGRSFRVGWGPNGILVHTGTPVGNTSYVNGLSSIVLVEKVAINKAIIDENNEIQDALVNSRFISPLELHKSITHETTDIVVDSVKVKLLKLVCSRLALPEICREYIGVIEKQLEVSGLSASTVMYLMHQVMSWELVKVLFSEREISSNSKPQHVEVDVDDGEDMMDDVKDGPRDLDQEAYPLVRRAEFSYWLQESVCHRVQDEVSSLGDSHDLEHIFLLLTGQQLDSAVELAASRGDVRMACLLSEAGGSMVNRSDMARQLEIWRANGLDFHFIEKERLKLYELLAGNIKGALSDSKIDWKRYLGLLMWYQLPPDAPLSVIMTIYQQLLIERRAPDPIPVYIDEGPVPGAPKWSPGDRFDFTYYLMLLHANEEKAYGFIKTMFSAFASTHDAFDYHMIWHQRALLEAVGAFTSKDLHVLDMSFVSQLLCIGQCHWAIYVVLHMPPRDDFPYIQSNVIREILFQYCECWSSQEIQWKFIEDLGVPSEWMHEALAIYFLYHGDLTLALEHFLQCSNWQKAHSIFMTSVAHTLFFSSKHSEIWRYATAMEEHKSEIANWTLGAGIYIEFYVLKSSLQEGNTTGELDSLEKKTEACRHFFECLNKSLSVWGNKFPVDARATYSRMADELCGLLMPDGAEKSTREAQLNCFDAMLSAPIPEDRRSCHLQDAVTVFTYFLLETAPIP</sequence>
<evidence type="ECO:0000256" key="2">
    <source>
        <dbReference type="ARBA" id="ARBA00022448"/>
    </source>
</evidence>
<dbReference type="Gene3D" id="3.30.1610.10">
    <property type="entry name" value="Peptidase S59, nucleoporin"/>
    <property type="match status" value="1"/>
</dbReference>
<accession>A0AAV7EVK4</accession>
<dbReference type="AlphaFoldDB" id="A0AAV7EVK4"/>
<comment type="subcellular location">
    <subcellularLocation>
        <location evidence="1">Nucleus</location>
        <location evidence="1">Nuclear pore complex</location>
    </subcellularLocation>
</comment>
<dbReference type="Gene3D" id="1.25.40.690">
    <property type="match status" value="1"/>
</dbReference>
<dbReference type="Pfam" id="PF12110">
    <property type="entry name" value="Nup96"/>
    <property type="match status" value="1"/>
</dbReference>
<gene>
    <name evidence="10" type="ORF">H6P81_011617</name>
</gene>
<keyword evidence="7" id="KW-0539">Nucleus</keyword>
<dbReference type="InterPro" id="IPR037665">
    <property type="entry name" value="Nucleoporin_S59-like"/>
</dbReference>
<proteinExistence type="predicted"/>
<dbReference type="GO" id="GO:0048573">
    <property type="term" value="P:photoperiodism, flowering"/>
    <property type="evidence" value="ECO:0007669"/>
    <property type="project" value="UniProtKB-ARBA"/>
</dbReference>
<evidence type="ECO:0000313" key="10">
    <source>
        <dbReference type="EMBL" id="KAG9451652.1"/>
    </source>
</evidence>
<dbReference type="SUPFAM" id="SSF82215">
    <property type="entry name" value="C-terminal autoproteolytic domain of nucleoporin nup98"/>
    <property type="match status" value="1"/>
</dbReference>
<feature type="domain" description="Peptidase S59" evidence="9">
    <location>
        <begin position="64"/>
        <end position="200"/>
    </location>
</feature>
<organism evidence="10 11">
    <name type="scientific">Aristolochia fimbriata</name>
    <name type="common">White veined hardy Dutchman's pipe vine</name>
    <dbReference type="NCBI Taxonomy" id="158543"/>
    <lineage>
        <taxon>Eukaryota</taxon>
        <taxon>Viridiplantae</taxon>
        <taxon>Streptophyta</taxon>
        <taxon>Embryophyta</taxon>
        <taxon>Tracheophyta</taxon>
        <taxon>Spermatophyta</taxon>
        <taxon>Magnoliopsida</taxon>
        <taxon>Magnoliidae</taxon>
        <taxon>Piperales</taxon>
        <taxon>Aristolochiaceae</taxon>
        <taxon>Aristolochia</taxon>
    </lineage>
</organism>
<dbReference type="FunFam" id="3.30.1610.10:FF:000002">
    <property type="entry name" value="nuclear pore complex protein NUP98A"/>
    <property type="match status" value="1"/>
</dbReference>
<evidence type="ECO:0000256" key="1">
    <source>
        <dbReference type="ARBA" id="ARBA00004567"/>
    </source>
</evidence>
<evidence type="ECO:0000256" key="4">
    <source>
        <dbReference type="ARBA" id="ARBA00022927"/>
    </source>
</evidence>
<comment type="subunit">
    <text evidence="8">Part of the nuclear pore complex (NPC). The NPC has an eight-fold symmetrical structure comprising a central transport channel and two rings, the cytoplasmic and nuclear rings, to which eight filaments are attached. The cytoplasmic filaments have loose ends, while the nuclear filaments are joined in a distal ring, forming a nuclear basket. NPCs are highly dynamic in configuration and composition, and can be devided in 3 subcomplexes, the NUP62 subcomplex, the NUP107-160 subcomplex and the NUP93 subcomplex, containing approximately 30 different nucleoporin proteins.</text>
</comment>
<keyword evidence="5" id="KW-0811">Translocation</keyword>
<keyword evidence="2" id="KW-0813">Transport</keyword>
<evidence type="ECO:0000256" key="5">
    <source>
        <dbReference type="ARBA" id="ARBA00023010"/>
    </source>
</evidence>
<keyword evidence="3" id="KW-0509">mRNA transport</keyword>
<dbReference type="GO" id="GO:0005643">
    <property type="term" value="C:nuclear pore"/>
    <property type="evidence" value="ECO:0007669"/>
    <property type="project" value="UniProtKB-SubCell"/>
</dbReference>
<dbReference type="GO" id="GO:0015031">
    <property type="term" value="P:protein transport"/>
    <property type="evidence" value="ECO:0007669"/>
    <property type="project" value="UniProtKB-KW"/>
</dbReference>
<dbReference type="PANTHER" id="PTHR23198">
    <property type="entry name" value="NUCLEOPORIN"/>
    <property type="match status" value="1"/>
</dbReference>
<evidence type="ECO:0000313" key="11">
    <source>
        <dbReference type="Proteomes" id="UP000825729"/>
    </source>
</evidence>
<dbReference type="PROSITE" id="PS51434">
    <property type="entry name" value="NUP_C"/>
    <property type="match status" value="1"/>
</dbReference>
<name>A0AAV7EVK4_ARIFI</name>
<protein>
    <recommendedName>
        <fullName evidence="9">Peptidase S59 domain-containing protein</fullName>
    </recommendedName>
</protein>
<keyword evidence="11" id="KW-1185">Reference proteome</keyword>
<dbReference type="PANTHER" id="PTHR23198:SF26">
    <property type="entry name" value="NUCLEAR PORE COMPLEX PROTEIN NUP96"/>
    <property type="match status" value="1"/>
</dbReference>
<dbReference type="Pfam" id="PF04096">
    <property type="entry name" value="Nucleoporin2"/>
    <property type="match status" value="1"/>
</dbReference>
<dbReference type="Proteomes" id="UP000825729">
    <property type="component" value="Unassembled WGS sequence"/>
</dbReference>
<dbReference type="FunFam" id="1.25.40.690:FF:000002">
    <property type="entry name" value="Nuclear pore complex protein NUP96"/>
    <property type="match status" value="1"/>
</dbReference>
<evidence type="ECO:0000256" key="3">
    <source>
        <dbReference type="ARBA" id="ARBA00022816"/>
    </source>
</evidence>
<evidence type="ECO:0000256" key="8">
    <source>
        <dbReference type="ARBA" id="ARBA00065263"/>
    </source>
</evidence>
<reference evidence="10 11" key="1">
    <citation type="submission" date="2021-07" db="EMBL/GenBank/DDBJ databases">
        <title>The Aristolochia fimbriata genome: insights into angiosperm evolution, floral development and chemical biosynthesis.</title>
        <authorList>
            <person name="Jiao Y."/>
        </authorList>
    </citation>
    <scope>NUCLEOTIDE SEQUENCE [LARGE SCALE GENOMIC DNA]</scope>
    <source>
        <strain evidence="10">IBCAS-2021</strain>
        <tissue evidence="10">Leaf</tissue>
    </source>
</reference>